<protein>
    <submittedName>
        <fullName evidence="1">Uncharacterized protein</fullName>
    </submittedName>
</protein>
<accession>A0AA47MAI7</accession>
<organism evidence="1 2">
    <name type="scientific">Merluccius polli</name>
    <name type="common">Benguela hake</name>
    <name type="synonym">Merluccius cadenati</name>
    <dbReference type="NCBI Taxonomy" id="89951"/>
    <lineage>
        <taxon>Eukaryota</taxon>
        <taxon>Metazoa</taxon>
        <taxon>Chordata</taxon>
        <taxon>Craniata</taxon>
        <taxon>Vertebrata</taxon>
        <taxon>Euteleostomi</taxon>
        <taxon>Actinopterygii</taxon>
        <taxon>Neopterygii</taxon>
        <taxon>Teleostei</taxon>
        <taxon>Neoteleostei</taxon>
        <taxon>Acanthomorphata</taxon>
        <taxon>Zeiogadaria</taxon>
        <taxon>Gadariae</taxon>
        <taxon>Gadiformes</taxon>
        <taxon>Gadoidei</taxon>
        <taxon>Merlucciidae</taxon>
        <taxon>Merluccius</taxon>
    </lineage>
</organism>
<comment type="caution">
    <text evidence="1">The sequence shown here is derived from an EMBL/GenBank/DDBJ whole genome shotgun (WGS) entry which is preliminary data.</text>
</comment>
<evidence type="ECO:0000313" key="1">
    <source>
        <dbReference type="EMBL" id="KAK0136680.1"/>
    </source>
</evidence>
<dbReference type="AlphaFoldDB" id="A0AA47MAI7"/>
<dbReference type="Proteomes" id="UP001174136">
    <property type="component" value="Unassembled WGS sequence"/>
</dbReference>
<proteinExistence type="predicted"/>
<sequence length="354" mass="39221">MAQARHYTTLKELYRKTKQNRDDVAQLLDLEFEGRAFIDSDTIREQDRPAKRLEAYPCLREIDHVLDELRRILDNNNSNYVEELRERWLEFKSRVSFYGVHKKAMKPPMTLSAEQAINLLTVLPALFPSNVAVPKKMTSASEALIHVLLPTEDPETFLNRRPLTTPLVLVDENQEAFLCLGTEAIPLPKRVHCYTGTPDGTFQTRKGHGRAAQTCSGAVCRQPSAASLPRIQPGAAQVQPRLCQWNQQSKAHAPGGYGGSCTVALVEGGTYRGLFQALRGATSAAQLSGLLPSPSSQPVQTASPGTQLLQLVEVNAYFNQHLPVSCLGGPQQKQLMWCVVRVHCYTGDAPFCVE</sequence>
<gene>
    <name evidence="1" type="ORF">N1851_027127</name>
</gene>
<keyword evidence="2" id="KW-1185">Reference proteome</keyword>
<dbReference type="EMBL" id="JAOPHQ010005132">
    <property type="protein sequence ID" value="KAK0136680.1"/>
    <property type="molecule type" value="Genomic_DNA"/>
</dbReference>
<name>A0AA47MAI7_MERPO</name>
<reference evidence="1" key="1">
    <citation type="journal article" date="2023" name="Front. Mar. Sci.">
        <title>A new Merluccius polli reference genome to investigate the effects of global change in West African waters.</title>
        <authorList>
            <person name="Mateo J.L."/>
            <person name="Blanco-Fernandez C."/>
            <person name="Garcia-Vazquez E."/>
            <person name="Machado-Schiaffino G."/>
        </authorList>
    </citation>
    <scope>NUCLEOTIDE SEQUENCE</scope>
    <source>
        <strain evidence="1">C29</strain>
        <tissue evidence="1">Fin</tissue>
    </source>
</reference>
<evidence type="ECO:0000313" key="2">
    <source>
        <dbReference type="Proteomes" id="UP001174136"/>
    </source>
</evidence>